<dbReference type="VEuPathDB" id="FungiDB:PV08_06410"/>
<dbReference type="PANTHER" id="PTHR28180">
    <property type="entry name" value="CONSERVED MITOCHONDRIAL PROTEIN-RELATED"/>
    <property type="match status" value="1"/>
</dbReference>
<dbReference type="InterPro" id="IPR029032">
    <property type="entry name" value="AhpD-like"/>
</dbReference>
<keyword evidence="2" id="KW-1185">Reference proteome</keyword>
<evidence type="ECO:0008006" key="3">
    <source>
        <dbReference type="Google" id="ProtNLM"/>
    </source>
</evidence>
<name>A0A0D2BYG1_9EURO</name>
<reference evidence="1 2" key="1">
    <citation type="submission" date="2015-01" db="EMBL/GenBank/DDBJ databases">
        <title>The Genome Sequence of Exophiala spinifera CBS89968.</title>
        <authorList>
            <consortium name="The Broad Institute Genomics Platform"/>
            <person name="Cuomo C."/>
            <person name="de Hoog S."/>
            <person name="Gorbushina A."/>
            <person name="Stielow B."/>
            <person name="Teixiera M."/>
            <person name="Abouelleil A."/>
            <person name="Chapman S.B."/>
            <person name="Priest M."/>
            <person name="Young S.K."/>
            <person name="Wortman J."/>
            <person name="Nusbaum C."/>
            <person name="Birren B."/>
        </authorList>
    </citation>
    <scope>NUCLEOTIDE SEQUENCE [LARGE SCALE GENOMIC DNA]</scope>
    <source>
        <strain evidence="1 2">CBS 89968</strain>
    </source>
</reference>
<dbReference type="AlphaFoldDB" id="A0A0D2BYG1"/>
<dbReference type="OrthoDB" id="5537330at2759"/>
<protein>
    <recommendedName>
        <fullName evidence="3">Carboxymuconolactone decarboxylase-like domain-containing protein</fullName>
    </recommendedName>
</protein>
<dbReference type="SUPFAM" id="SSF69118">
    <property type="entry name" value="AhpD-like"/>
    <property type="match status" value="1"/>
</dbReference>
<dbReference type="EMBL" id="KN847495">
    <property type="protein sequence ID" value="KIW16359.1"/>
    <property type="molecule type" value="Genomic_DNA"/>
</dbReference>
<gene>
    <name evidence="1" type="ORF">PV08_06410</name>
</gene>
<accession>A0A0D2BYG1</accession>
<dbReference type="RefSeq" id="XP_016236575.1">
    <property type="nucleotide sequence ID" value="XM_016380748.1"/>
</dbReference>
<dbReference type="InterPro" id="IPR052999">
    <property type="entry name" value="PTS1_Protein"/>
</dbReference>
<evidence type="ECO:0000313" key="1">
    <source>
        <dbReference type="EMBL" id="KIW16359.1"/>
    </source>
</evidence>
<dbReference type="Proteomes" id="UP000053328">
    <property type="component" value="Unassembled WGS sequence"/>
</dbReference>
<evidence type="ECO:0000313" key="2">
    <source>
        <dbReference type="Proteomes" id="UP000053328"/>
    </source>
</evidence>
<sequence length="208" mass="23308">MAASSCGPDSIKLYKTAVEGLDLKDELIVQRRLKEAILKSSALFGVPRCLQALLPIFHSLDDDHIDTFSPRYDSLGDPEAHKARVANAQAYFDVIWTPELAEKNRQFNLKHQKDLYVTTLCLVYEWYFAETAILPAVETQMSNVGALICSACPVQAMWHTRGIIRHGGTVDEAWFAQRMSLDIAKHYGVKTGEITPVDQIPMQDNVSL</sequence>
<organism evidence="1 2">
    <name type="scientific">Exophiala spinifera</name>
    <dbReference type="NCBI Taxonomy" id="91928"/>
    <lineage>
        <taxon>Eukaryota</taxon>
        <taxon>Fungi</taxon>
        <taxon>Dikarya</taxon>
        <taxon>Ascomycota</taxon>
        <taxon>Pezizomycotina</taxon>
        <taxon>Eurotiomycetes</taxon>
        <taxon>Chaetothyriomycetidae</taxon>
        <taxon>Chaetothyriales</taxon>
        <taxon>Herpotrichiellaceae</taxon>
        <taxon>Exophiala</taxon>
    </lineage>
</organism>
<dbReference type="HOGENOM" id="CLU_065389_4_0_1"/>
<proteinExistence type="predicted"/>
<dbReference type="STRING" id="91928.A0A0D2BYG1"/>
<dbReference type="Gene3D" id="1.20.1290.10">
    <property type="entry name" value="AhpD-like"/>
    <property type="match status" value="1"/>
</dbReference>
<dbReference type="GeneID" id="27333493"/>